<dbReference type="PANTHER" id="PTHR14226:SF76">
    <property type="entry name" value="NTE FAMILY PROTEIN RSSA"/>
    <property type="match status" value="1"/>
</dbReference>
<comment type="caution">
    <text evidence="4">Lacks conserved residue(s) required for the propagation of feature annotation.</text>
</comment>
<keyword evidence="1 4" id="KW-0378">Hydrolase</keyword>
<evidence type="ECO:0000256" key="1">
    <source>
        <dbReference type="ARBA" id="ARBA00022801"/>
    </source>
</evidence>
<evidence type="ECO:0000256" key="2">
    <source>
        <dbReference type="ARBA" id="ARBA00022963"/>
    </source>
</evidence>
<protein>
    <submittedName>
        <fullName evidence="6">NTE family protein rssA</fullName>
    </submittedName>
</protein>
<keyword evidence="3 4" id="KW-0443">Lipid metabolism</keyword>
<evidence type="ECO:0000256" key="3">
    <source>
        <dbReference type="ARBA" id="ARBA00023098"/>
    </source>
</evidence>
<dbReference type="InterPro" id="IPR002641">
    <property type="entry name" value="PNPLA_dom"/>
</dbReference>
<sequence length="352" mass="37952">MRFEALNPGPPRFPEGVVEPVVPRLPAPRIGLALGGGSARGWSHLGVIEALEEAGIYPDVVAGCSIGAVVGGAYAAGRIGALKEFALSLTRRRVVGMLDPRITGSGLIAGERLRRRLSRELEGLRIEDLRLPFASVATELGTGHEVWLSRGPLVEAVRASYAIPGIFPPVALDGRLLMDGTLVNPVPVRLARELGADLVLCVNLACETRPPGTVIRPELDAPPLAEPEEPVERAIEQTLEATMRRRDRWGLLRGAGRRLMGRRRAEPTREPSGPPTPGVARVMLDAFNITQDRISRARLAGDPPDVSIRPRLAEFGQFEFHRAADGIELGRQAVRAALPEIRRMIGSAAARS</sequence>
<organism evidence="6 7">
    <name type="scientific">Methylobacterium radiotolerans</name>
    <dbReference type="NCBI Taxonomy" id="31998"/>
    <lineage>
        <taxon>Bacteria</taxon>
        <taxon>Pseudomonadati</taxon>
        <taxon>Pseudomonadota</taxon>
        <taxon>Alphaproteobacteria</taxon>
        <taxon>Hyphomicrobiales</taxon>
        <taxon>Methylobacteriaceae</taxon>
        <taxon>Methylobacterium</taxon>
    </lineage>
</organism>
<name>A0ABU7TD73_9HYPH</name>
<dbReference type="PANTHER" id="PTHR14226">
    <property type="entry name" value="NEUROPATHY TARGET ESTERASE/SWISS CHEESE D.MELANOGASTER"/>
    <property type="match status" value="1"/>
</dbReference>
<comment type="caution">
    <text evidence="6">The sequence shown here is derived from an EMBL/GenBank/DDBJ whole genome shotgun (WGS) entry which is preliminary data.</text>
</comment>
<dbReference type="Gene3D" id="3.40.1090.10">
    <property type="entry name" value="Cytosolic phospholipase A2 catalytic domain"/>
    <property type="match status" value="2"/>
</dbReference>
<keyword evidence="2 4" id="KW-0442">Lipid degradation</keyword>
<dbReference type="PROSITE" id="PS51635">
    <property type="entry name" value="PNPLA"/>
    <property type="match status" value="1"/>
</dbReference>
<gene>
    <name evidence="6" type="ORF">MRSR164_16720</name>
</gene>
<keyword evidence="7" id="KW-1185">Reference proteome</keyword>
<dbReference type="Proteomes" id="UP001349262">
    <property type="component" value="Unassembled WGS sequence"/>
</dbReference>
<feature type="active site" description="Nucleophile" evidence="4">
    <location>
        <position position="65"/>
    </location>
</feature>
<feature type="active site" description="Proton acceptor" evidence="4">
    <location>
        <position position="179"/>
    </location>
</feature>
<reference evidence="6 7" key="1">
    <citation type="journal article" date="2012" name="Genet. Mol. Biol.">
        <title>Analysis of 16S rRNA and mxaF genes revealing insights into Methylobacterium niche-specific plant association.</title>
        <authorList>
            <person name="Dourado M.N."/>
            <person name="Andreote F.D."/>
            <person name="Dini-Andreote F."/>
            <person name="Conti R."/>
            <person name="Araujo J.M."/>
            <person name="Araujo W.L."/>
        </authorList>
    </citation>
    <scope>NUCLEOTIDE SEQUENCE [LARGE SCALE GENOMIC DNA]</scope>
    <source>
        <strain evidence="6 7">SR1.6/4</strain>
    </source>
</reference>
<proteinExistence type="predicted"/>
<dbReference type="EMBL" id="MLBY01000005">
    <property type="protein sequence ID" value="MEE7458353.1"/>
    <property type="molecule type" value="Genomic_DNA"/>
</dbReference>
<evidence type="ECO:0000313" key="7">
    <source>
        <dbReference type="Proteomes" id="UP001349262"/>
    </source>
</evidence>
<dbReference type="Pfam" id="PF01734">
    <property type="entry name" value="Patatin"/>
    <property type="match status" value="1"/>
</dbReference>
<dbReference type="SUPFAM" id="SSF52151">
    <property type="entry name" value="FabD/lysophospholipase-like"/>
    <property type="match status" value="1"/>
</dbReference>
<feature type="domain" description="PNPLA" evidence="5">
    <location>
        <begin position="32"/>
        <end position="192"/>
    </location>
</feature>
<evidence type="ECO:0000256" key="4">
    <source>
        <dbReference type="PROSITE-ProRule" id="PRU01161"/>
    </source>
</evidence>
<accession>A0ABU7TD73</accession>
<dbReference type="InterPro" id="IPR050301">
    <property type="entry name" value="NTE"/>
</dbReference>
<evidence type="ECO:0000313" key="6">
    <source>
        <dbReference type="EMBL" id="MEE7458353.1"/>
    </source>
</evidence>
<evidence type="ECO:0000259" key="5">
    <source>
        <dbReference type="PROSITE" id="PS51635"/>
    </source>
</evidence>
<dbReference type="InterPro" id="IPR016035">
    <property type="entry name" value="Acyl_Trfase/lysoPLipase"/>
</dbReference>
<feature type="short sequence motif" description="GXSXG" evidence="4">
    <location>
        <begin position="63"/>
        <end position="67"/>
    </location>
</feature>